<dbReference type="InterPro" id="IPR020894">
    <property type="entry name" value="Cadherin_CS"/>
</dbReference>
<dbReference type="SUPFAM" id="SSF49313">
    <property type="entry name" value="Cadherin-like"/>
    <property type="match status" value="1"/>
</dbReference>
<dbReference type="PANTHER" id="PTHR24026">
    <property type="entry name" value="FAT ATYPICAL CADHERIN-RELATED"/>
    <property type="match status" value="1"/>
</dbReference>
<evidence type="ECO:0000259" key="8">
    <source>
        <dbReference type="PROSITE" id="PS50268"/>
    </source>
</evidence>
<keyword evidence="6" id="KW-0472">Membrane</keyword>
<accession>A0A974CFB6</accession>
<organism evidence="9 10">
    <name type="scientific">Xenopus laevis</name>
    <name type="common">African clawed frog</name>
    <dbReference type="NCBI Taxonomy" id="8355"/>
    <lineage>
        <taxon>Eukaryota</taxon>
        <taxon>Metazoa</taxon>
        <taxon>Chordata</taxon>
        <taxon>Craniata</taxon>
        <taxon>Vertebrata</taxon>
        <taxon>Euteleostomi</taxon>
        <taxon>Amphibia</taxon>
        <taxon>Batrachia</taxon>
        <taxon>Anura</taxon>
        <taxon>Pipoidea</taxon>
        <taxon>Pipidae</taxon>
        <taxon>Xenopodinae</taxon>
        <taxon>Xenopus</taxon>
        <taxon>Xenopus</taxon>
    </lineage>
</organism>
<comment type="subcellular location">
    <subcellularLocation>
        <location evidence="1">Membrane</location>
    </subcellularLocation>
</comment>
<reference evidence="10" key="1">
    <citation type="journal article" date="2016" name="Nature">
        <title>Genome evolution in the allotetraploid frog Xenopus laevis.</title>
        <authorList>
            <person name="Session A.M."/>
            <person name="Uno Y."/>
            <person name="Kwon T."/>
            <person name="Chapman J.A."/>
            <person name="Toyoda A."/>
            <person name="Takahashi S."/>
            <person name="Fukui A."/>
            <person name="Hikosaka A."/>
            <person name="Suzuki A."/>
            <person name="Kondo M."/>
            <person name="van Heeringen S.J."/>
            <person name="Quigley I."/>
            <person name="Heinz S."/>
            <person name="Ogino H."/>
            <person name="Ochi H."/>
            <person name="Hellsten U."/>
            <person name="Lyons J.B."/>
            <person name="Simakov O."/>
            <person name="Putnam N."/>
            <person name="Stites J."/>
            <person name="Kuroki Y."/>
            <person name="Tanaka T."/>
            <person name="Michiue T."/>
            <person name="Watanabe M."/>
            <person name="Bogdanovic O."/>
            <person name="Lister R."/>
            <person name="Georgiou G."/>
            <person name="Paranjpe S.S."/>
            <person name="van Kruijsbergen I."/>
            <person name="Shu S."/>
            <person name="Carlson J."/>
            <person name="Kinoshita T."/>
            <person name="Ohta Y."/>
            <person name="Mawaribuchi S."/>
            <person name="Jenkins J."/>
            <person name="Grimwood J."/>
            <person name="Schmutz J."/>
            <person name="Mitros T."/>
            <person name="Mozaffari S.V."/>
            <person name="Suzuki Y."/>
            <person name="Haramoto Y."/>
            <person name="Yamamoto T.S."/>
            <person name="Takagi C."/>
            <person name="Heald R."/>
            <person name="Miller K."/>
            <person name="Haudenschild C."/>
            <person name="Kitzman J."/>
            <person name="Nakayama T."/>
            <person name="Izutsu Y."/>
            <person name="Robert J."/>
            <person name="Fortriede J."/>
            <person name="Burns K."/>
            <person name="Lotay V."/>
            <person name="Karimi K."/>
            <person name="Yasuoka Y."/>
            <person name="Dichmann D.S."/>
            <person name="Flajnik M.F."/>
            <person name="Houston D.W."/>
            <person name="Shendure J."/>
            <person name="DuPasquier L."/>
            <person name="Vize P.D."/>
            <person name="Zorn A.M."/>
            <person name="Ito M."/>
            <person name="Marcotte E.M."/>
            <person name="Wallingford J.B."/>
            <person name="Ito Y."/>
            <person name="Asashima M."/>
            <person name="Ueno N."/>
            <person name="Matsuda Y."/>
            <person name="Veenstra G.J."/>
            <person name="Fujiyama A."/>
            <person name="Harland R.M."/>
            <person name="Taira M."/>
            <person name="Rokhsar D.S."/>
        </authorList>
    </citation>
    <scope>NUCLEOTIDE SEQUENCE [LARGE SCALE GENOMIC DNA]</scope>
    <source>
        <strain evidence="10">J</strain>
    </source>
</reference>
<dbReference type="PROSITE" id="PS00232">
    <property type="entry name" value="CADHERIN_1"/>
    <property type="match status" value="1"/>
</dbReference>
<dbReference type="EMBL" id="CM004478">
    <property type="protein sequence ID" value="OCT71937.1"/>
    <property type="molecule type" value="Genomic_DNA"/>
</dbReference>
<gene>
    <name evidence="9" type="ORF">XELAEV_18034914mg</name>
</gene>
<keyword evidence="4 7" id="KW-0106">Calcium</keyword>
<dbReference type="SMART" id="SM00112">
    <property type="entry name" value="CA"/>
    <property type="match status" value="1"/>
</dbReference>
<dbReference type="CDD" id="cd11304">
    <property type="entry name" value="Cadherin_repeat"/>
    <property type="match status" value="1"/>
</dbReference>
<proteinExistence type="predicted"/>
<keyword evidence="5" id="KW-1133">Transmembrane helix</keyword>
<feature type="domain" description="Cadherin" evidence="8">
    <location>
        <begin position="43"/>
        <end position="133"/>
    </location>
</feature>
<dbReference type="InterPro" id="IPR002126">
    <property type="entry name" value="Cadherin-like_dom"/>
</dbReference>
<protein>
    <recommendedName>
        <fullName evidence="8">Cadherin domain-containing protein</fullName>
    </recommendedName>
</protein>
<evidence type="ECO:0000313" key="10">
    <source>
        <dbReference type="Proteomes" id="UP000694892"/>
    </source>
</evidence>
<evidence type="ECO:0000256" key="3">
    <source>
        <dbReference type="ARBA" id="ARBA00022737"/>
    </source>
</evidence>
<evidence type="ECO:0000256" key="7">
    <source>
        <dbReference type="PROSITE-ProRule" id="PRU00043"/>
    </source>
</evidence>
<name>A0A974CFB6_XENLA</name>
<evidence type="ECO:0000256" key="6">
    <source>
        <dbReference type="ARBA" id="ARBA00023136"/>
    </source>
</evidence>
<keyword evidence="2" id="KW-0812">Transmembrane</keyword>
<dbReference type="PROSITE" id="PS50268">
    <property type="entry name" value="CADHERIN_2"/>
    <property type="match status" value="1"/>
</dbReference>
<dbReference type="OMA" id="FYVTIED"/>
<dbReference type="GO" id="GO:0007156">
    <property type="term" value="P:homophilic cell adhesion via plasma membrane adhesion molecules"/>
    <property type="evidence" value="ECO:0007669"/>
    <property type="project" value="InterPro"/>
</dbReference>
<evidence type="ECO:0000313" key="9">
    <source>
        <dbReference type="EMBL" id="OCT71937.1"/>
    </source>
</evidence>
<dbReference type="InterPro" id="IPR015919">
    <property type="entry name" value="Cadherin-like_sf"/>
</dbReference>
<dbReference type="Gene3D" id="2.60.40.60">
    <property type="entry name" value="Cadherins"/>
    <property type="match status" value="1"/>
</dbReference>
<evidence type="ECO:0000256" key="4">
    <source>
        <dbReference type="ARBA" id="ARBA00022837"/>
    </source>
</evidence>
<evidence type="ECO:0000256" key="1">
    <source>
        <dbReference type="ARBA" id="ARBA00004370"/>
    </source>
</evidence>
<evidence type="ECO:0000256" key="5">
    <source>
        <dbReference type="ARBA" id="ARBA00022989"/>
    </source>
</evidence>
<dbReference type="AlphaFoldDB" id="A0A974CFB6"/>
<dbReference type="GO" id="GO:0005886">
    <property type="term" value="C:plasma membrane"/>
    <property type="evidence" value="ECO:0007669"/>
    <property type="project" value="UniProtKB-SubCell"/>
</dbReference>
<sequence length="161" mass="17985">MKHNKISRYLLFTFVVLQSFSLGLGYNRLPYFLNYFFDTFLLISEDTPVGTSVTQLLARDLDDDKLVFGVVGDEAKKFFAVESETGVVWLRQPLDRETKSEFTVEFSVSDNQGVIKGKVNIQVGDVNDNAPTFHNQPYAVRIAESLSCSSSSPLFKSLPGG</sequence>
<dbReference type="GO" id="GO:0005509">
    <property type="term" value="F:calcium ion binding"/>
    <property type="evidence" value="ECO:0007669"/>
    <property type="project" value="UniProtKB-UniRule"/>
</dbReference>
<dbReference type="PANTHER" id="PTHR24026:SF126">
    <property type="entry name" value="PROTOCADHERIN FAT 4"/>
    <property type="match status" value="1"/>
</dbReference>
<dbReference type="FunFam" id="2.60.40.60:FF:000164">
    <property type="entry name" value="cadherin-23 isoform X1"/>
    <property type="match status" value="1"/>
</dbReference>
<dbReference type="Proteomes" id="UP000694892">
    <property type="component" value="Chromosome 7L"/>
</dbReference>
<dbReference type="PRINTS" id="PR00205">
    <property type="entry name" value="CADHERIN"/>
</dbReference>
<evidence type="ECO:0000256" key="2">
    <source>
        <dbReference type="ARBA" id="ARBA00022692"/>
    </source>
</evidence>
<dbReference type="Pfam" id="PF00028">
    <property type="entry name" value="Cadherin"/>
    <property type="match status" value="1"/>
</dbReference>
<keyword evidence="3" id="KW-0677">Repeat</keyword>